<dbReference type="EMBL" id="CP044427">
    <property type="protein sequence ID" value="QFG67665.1"/>
    <property type="molecule type" value="Genomic_DNA"/>
</dbReference>
<proteinExistence type="predicted"/>
<dbReference type="Proteomes" id="UP000326546">
    <property type="component" value="Chromosome"/>
</dbReference>
<dbReference type="RefSeq" id="WP_158060060.1">
    <property type="nucleotide sequence ID" value="NZ_CP044427.1"/>
</dbReference>
<keyword evidence="1" id="KW-0812">Transmembrane</keyword>
<feature type="transmembrane region" description="Helical" evidence="1">
    <location>
        <begin position="72"/>
        <end position="90"/>
    </location>
</feature>
<keyword evidence="1" id="KW-1133">Transmembrane helix</keyword>
<feature type="transmembrane region" description="Helical" evidence="1">
    <location>
        <begin position="99"/>
        <end position="117"/>
    </location>
</feature>
<sequence length="158" mass="16374">MVSRLVRGQPVVLTAGLLVMLSLGLPWTTSSLTYVPGWMTPSFCYPSFDGTMSCSFSYVAPGFFTGAPAQSGASSVARVFLVAALVLIIVSRVTAQSRWLAYAAAGLVLAVLLAGLTMQAGQLAALAAAALLARAAFTGRGWTARRTHSPPGRPVPST</sequence>
<dbReference type="OrthoDB" id="5150417at2"/>
<evidence type="ECO:0000256" key="1">
    <source>
        <dbReference type="SAM" id="Phobius"/>
    </source>
</evidence>
<dbReference type="AlphaFoldDB" id="A0A5J6V1X9"/>
<accession>A0A5J6V1X9</accession>
<dbReference type="KEGG" id="serw:FY030_02010"/>
<evidence type="ECO:0000313" key="3">
    <source>
        <dbReference type="Proteomes" id="UP000326546"/>
    </source>
</evidence>
<keyword evidence="1" id="KW-0472">Membrane</keyword>
<protein>
    <submittedName>
        <fullName evidence="2">Uncharacterized protein</fullName>
    </submittedName>
</protein>
<keyword evidence="3" id="KW-1185">Reference proteome</keyword>
<name>A0A5J6V1X9_9MICO</name>
<gene>
    <name evidence="2" type="ORF">FY030_02010</name>
</gene>
<organism evidence="2 3">
    <name type="scientific">Ornithinimicrobium pratense</name>
    <dbReference type="NCBI Taxonomy" id="2593973"/>
    <lineage>
        <taxon>Bacteria</taxon>
        <taxon>Bacillati</taxon>
        <taxon>Actinomycetota</taxon>
        <taxon>Actinomycetes</taxon>
        <taxon>Micrococcales</taxon>
        <taxon>Ornithinimicrobiaceae</taxon>
        <taxon>Ornithinimicrobium</taxon>
    </lineage>
</organism>
<evidence type="ECO:0000313" key="2">
    <source>
        <dbReference type="EMBL" id="QFG67665.1"/>
    </source>
</evidence>
<reference evidence="2 3" key="1">
    <citation type="submission" date="2019-09" db="EMBL/GenBank/DDBJ databases">
        <title>Serinicoccus pratensis sp. nov., isolated from meadow soil.</title>
        <authorList>
            <person name="Zhang W."/>
        </authorList>
    </citation>
    <scope>NUCLEOTIDE SEQUENCE [LARGE SCALE GENOMIC DNA]</scope>
    <source>
        <strain evidence="2 3">W204</strain>
    </source>
</reference>